<organism evidence="1 2">
    <name type="scientific">Aspergillus sclerotialis</name>
    <dbReference type="NCBI Taxonomy" id="2070753"/>
    <lineage>
        <taxon>Eukaryota</taxon>
        <taxon>Fungi</taxon>
        <taxon>Dikarya</taxon>
        <taxon>Ascomycota</taxon>
        <taxon>Pezizomycotina</taxon>
        <taxon>Eurotiomycetes</taxon>
        <taxon>Eurotiomycetidae</taxon>
        <taxon>Eurotiales</taxon>
        <taxon>Aspergillaceae</taxon>
        <taxon>Aspergillus</taxon>
        <taxon>Aspergillus subgen. Polypaecilum</taxon>
    </lineage>
</organism>
<keyword evidence="2" id="KW-1185">Reference proteome</keyword>
<protein>
    <submittedName>
        <fullName evidence="1">Short-chain dehydrogenase</fullName>
    </submittedName>
</protein>
<dbReference type="InterPro" id="IPR036291">
    <property type="entry name" value="NAD(P)-bd_dom_sf"/>
</dbReference>
<dbReference type="PANTHER" id="PTHR43647">
    <property type="entry name" value="DEHYDROGENASE"/>
    <property type="match status" value="1"/>
</dbReference>
<dbReference type="GO" id="GO:0005811">
    <property type="term" value="C:lipid droplet"/>
    <property type="evidence" value="ECO:0007669"/>
    <property type="project" value="TreeGrafter"/>
</dbReference>
<dbReference type="InterPro" id="IPR051593">
    <property type="entry name" value="Ergosterol_Biosynth_ERG27"/>
</dbReference>
<name>A0A3A2ZXQ8_9EURO</name>
<dbReference type="AlphaFoldDB" id="A0A3A2ZXQ8"/>
<proteinExistence type="predicted"/>
<dbReference type="GO" id="GO:0005789">
    <property type="term" value="C:endoplasmic reticulum membrane"/>
    <property type="evidence" value="ECO:0007669"/>
    <property type="project" value="TreeGrafter"/>
</dbReference>
<accession>A0A3A2ZXQ8</accession>
<gene>
    <name evidence="1" type="ORF">PHISCL_00570</name>
</gene>
<evidence type="ECO:0000313" key="1">
    <source>
        <dbReference type="EMBL" id="RJE27103.1"/>
    </source>
</evidence>
<dbReference type="GO" id="GO:0000253">
    <property type="term" value="F:3-beta-hydroxysteroid 3-dehydrogenase (NADP+) activity"/>
    <property type="evidence" value="ECO:0007669"/>
    <property type="project" value="TreeGrafter"/>
</dbReference>
<dbReference type="SUPFAM" id="SSF51735">
    <property type="entry name" value="NAD(P)-binding Rossmann-fold domains"/>
    <property type="match status" value="1"/>
</dbReference>
<dbReference type="Gene3D" id="3.40.50.720">
    <property type="entry name" value="NAD(P)-binding Rossmann-like Domain"/>
    <property type="match status" value="1"/>
</dbReference>
<dbReference type="EMBL" id="MVGC01000009">
    <property type="protein sequence ID" value="RJE27103.1"/>
    <property type="molecule type" value="Genomic_DNA"/>
</dbReference>
<comment type="caution">
    <text evidence="1">The sequence shown here is derived from an EMBL/GenBank/DDBJ whole genome shotgun (WGS) entry which is preliminary data.</text>
</comment>
<dbReference type="GO" id="GO:0005741">
    <property type="term" value="C:mitochondrial outer membrane"/>
    <property type="evidence" value="ECO:0007669"/>
    <property type="project" value="TreeGrafter"/>
</dbReference>
<dbReference type="STRING" id="2070753.A0A3A2ZXQ8"/>
<sequence length="331" mass="36270">MIDRTVLLTGANGSLAIPVVQQLLTNYPNYHAVLTVRNPAASDPNTDQLRTIIAPFEDRVSVRALDLSNLSSVRDFATTLATDITAGSLPPLASIICNAYYWNLTAAPNFTPDGFEKTFQVNYLAHAVLVQQLLESFGPSPNAPETRYGRIVLFGSDAIFPGKNSLEKYPPRLADNLDDLARPAQDTDGDHMGHGFQRYALSKLAIVTWMYALNEHLQKPESAHLKEITAVAINPGNLSDSRALRVNTPFTLQVLSRFVIRPLCPILRLIDPTMRTAAAAAADVVELAVGERLEGASGYFTLLEKGEGPSESLDRGKQRALWEKTAEWSLK</sequence>
<dbReference type="OrthoDB" id="191139at2759"/>
<dbReference type="PANTHER" id="PTHR43647:SF4">
    <property type="entry name" value="KETOREDUCTASE (KR) DOMAIN-CONTAINING PROTEIN"/>
    <property type="match status" value="1"/>
</dbReference>
<reference evidence="2" key="1">
    <citation type="submission" date="2017-02" db="EMBL/GenBank/DDBJ databases">
        <authorList>
            <person name="Tafer H."/>
            <person name="Lopandic K."/>
        </authorList>
    </citation>
    <scope>NUCLEOTIDE SEQUENCE [LARGE SCALE GENOMIC DNA]</scope>
    <source>
        <strain evidence="2">CBS 366.77</strain>
    </source>
</reference>
<dbReference type="Proteomes" id="UP000266188">
    <property type="component" value="Unassembled WGS sequence"/>
</dbReference>
<evidence type="ECO:0000313" key="2">
    <source>
        <dbReference type="Proteomes" id="UP000266188"/>
    </source>
</evidence>